<dbReference type="STRING" id="366602.Caul_4781"/>
<evidence type="ECO:0000259" key="3">
    <source>
        <dbReference type="Pfam" id="PF07940"/>
    </source>
</evidence>
<evidence type="ECO:0000256" key="1">
    <source>
        <dbReference type="ARBA" id="ARBA00004196"/>
    </source>
</evidence>
<dbReference type="EMBL" id="CP000927">
    <property type="protein sequence ID" value="ABZ73901.1"/>
    <property type="molecule type" value="Genomic_DNA"/>
</dbReference>
<feature type="domain" description="Heparinase II/III-like C-terminal" evidence="3">
    <location>
        <begin position="337"/>
        <end position="589"/>
    </location>
</feature>
<name>B0T417_CAUSK</name>
<dbReference type="InterPro" id="IPR012480">
    <property type="entry name" value="Hepar_II_III_C"/>
</dbReference>
<dbReference type="Gene3D" id="1.50.10.100">
    <property type="entry name" value="Chondroitin AC/alginate lyase"/>
    <property type="match status" value="1"/>
</dbReference>
<reference evidence="4" key="1">
    <citation type="submission" date="2008-01" db="EMBL/GenBank/DDBJ databases">
        <title>Complete sequence of chromosome of Caulobacter sp. K31.</title>
        <authorList>
            <consortium name="US DOE Joint Genome Institute"/>
            <person name="Copeland A."/>
            <person name="Lucas S."/>
            <person name="Lapidus A."/>
            <person name="Barry K."/>
            <person name="Glavina del Rio T."/>
            <person name="Dalin E."/>
            <person name="Tice H."/>
            <person name="Pitluck S."/>
            <person name="Bruce D."/>
            <person name="Goodwin L."/>
            <person name="Thompson L.S."/>
            <person name="Brettin T."/>
            <person name="Detter J.C."/>
            <person name="Han C."/>
            <person name="Schmutz J."/>
            <person name="Larimer F."/>
            <person name="Land M."/>
            <person name="Hauser L."/>
            <person name="Kyrpides N."/>
            <person name="Kim E."/>
            <person name="Stephens C."/>
            <person name="Richardson P."/>
        </authorList>
    </citation>
    <scope>NUCLEOTIDE SEQUENCE [LARGE SCALE GENOMIC DNA]</scope>
    <source>
        <strain evidence="4">K31</strain>
    </source>
</reference>
<dbReference type="InterPro" id="IPR008929">
    <property type="entry name" value="Chondroitin_lyas"/>
</dbReference>
<dbReference type="AlphaFoldDB" id="B0T417"/>
<dbReference type="KEGG" id="cak:Caul_4781"/>
<dbReference type="eggNOG" id="COG5360">
    <property type="taxonomic scope" value="Bacteria"/>
</dbReference>
<dbReference type="OrthoDB" id="9787373at2"/>
<feature type="region of interest" description="Disordered" evidence="2">
    <location>
        <begin position="1"/>
        <end position="33"/>
    </location>
</feature>
<evidence type="ECO:0000313" key="4">
    <source>
        <dbReference type="EMBL" id="ABZ73901.1"/>
    </source>
</evidence>
<proteinExistence type="predicted"/>
<organism evidence="4">
    <name type="scientific">Caulobacter sp. (strain K31)</name>
    <dbReference type="NCBI Taxonomy" id="366602"/>
    <lineage>
        <taxon>Bacteria</taxon>
        <taxon>Pseudomonadati</taxon>
        <taxon>Pseudomonadota</taxon>
        <taxon>Alphaproteobacteria</taxon>
        <taxon>Caulobacterales</taxon>
        <taxon>Caulobacteraceae</taxon>
        <taxon>Caulobacter</taxon>
    </lineage>
</organism>
<dbReference type="Pfam" id="PF07940">
    <property type="entry name" value="Hepar_II_III_C"/>
    <property type="match status" value="1"/>
</dbReference>
<gene>
    <name evidence="4" type="ordered locus">Caul_4781</name>
</gene>
<dbReference type="GO" id="GO:0030313">
    <property type="term" value="C:cell envelope"/>
    <property type="evidence" value="ECO:0007669"/>
    <property type="project" value="UniProtKB-SubCell"/>
</dbReference>
<dbReference type="HOGENOM" id="CLU_025266_0_0_5"/>
<protein>
    <submittedName>
        <fullName evidence="4">Heparinase II/III family protein</fullName>
    </submittedName>
</protein>
<sequence>MDGAPATGSARKPTALAGGPQGRGKAHGRGKAPKGLFFKALGASIRGNLEREWFGSPPHRALISRPRPVGLAVRPHDPRPVDIERGRQLLDGVMTLDGGALRLGETGDPFDQPSPTRQFATALHGFDWLPHLLAAGPGAPRLALRLLQDWRRVFGVWNAFSWSGERLERRTFHLACAARALSPEASDAEISAMTMDIARGARQLLKASDAPDRRLERAVVVAIAGCALTGKASDRLMAAGLKRVAADIESIVLPDGGHASRSPEAGLELLFDLLTLDDALGQRGRPAPEALGRAIDRLSSSVRFFTLADGCLAAFQGGEAVEPRRVAAALAHDDHGPRPPQSAPHVGYQKMQGGSIQVMADAGPPARGVLSVSACAQPAAVEIVCGKDRLITSCGWSPEATGANAFRLSDAASTLSVGDGSAGRPLSGWRSGALGPWLIDGATDVEIKRHDADVGVWLDIVHDGWRRLGLTHARRLYLDLKADELRGEDSLIPLPDKNGVSPHADGPRRYLPFMISFHLHPDARASLARDGKSVLIKGPSNVGWWLRNDAVDVAIAPSAHFDHGHARRAGTIVLRSQVRPEKGAKIRWKLARAADH</sequence>
<accession>B0T417</accession>
<dbReference type="GO" id="GO:0016829">
    <property type="term" value="F:lyase activity"/>
    <property type="evidence" value="ECO:0007669"/>
    <property type="project" value="InterPro"/>
</dbReference>
<evidence type="ECO:0000256" key="2">
    <source>
        <dbReference type="SAM" id="MobiDB-lite"/>
    </source>
</evidence>
<comment type="subcellular location">
    <subcellularLocation>
        <location evidence="1">Cell envelope</location>
    </subcellularLocation>
</comment>